<reference evidence="2 3" key="1">
    <citation type="submission" date="2024-10" db="EMBL/GenBank/DDBJ databases">
        <title>The Natural Products Discovery Center: Release of the First 8490 Sequenced Strains for Exploring Actinobacteria Biosynthetic Diversity.</title>
        <authorList>
            <person name="Kalkreuter E."/>
            <person name="Kautsar S.A."/>
            <person name="Yang D."/>
            <person name="Bader C.D."/>
            <person name="Teijaro C.N."/>
            <person name="Fluegel L."/>
            <person name="Davis C.M."/>
            <person name="Simpson J.R."/>
            <person name="Lauterbach L."/>
            <person name="Steele A.D."/>
            <person name="Gui C."/>
            <person name="Meng S."/>
            <person name="Li G."/>
            <person name="Viehrig K."/>
            <person name="Ye F."/>
            <person name="Su P."/>
            <person name="Kiefer A.F."/>
            <person name="Nichols A."/>
            <person name="Cepeda A.J."/>
            <person name="Yan W."/>
            <person name="Fan B."/>
            <person name="Jiang Y."/>
            <person name="Adhikari A."/>
            <person name="Zheng C.-J."/>
            <person name="Schuster L."/>
            <person name="Cowan T.M."/>
            <person name="Smanski M.J."/>
            <person name="Chevrette M.G."/>
            <person name="De Carvalho L.P.S."/>
            <person name="Shen B."/>
        </authorList>
    </citation>
    <scope>NUCLEOTIDE SEQUENCE [LARGE SCALE GENOMIC DNA]</scope>
    <source>
        <strain evidence="2 3">NPDC019377</strain>
    </source>
</reference>
<organism evidence="2 3">
    <name type="scientific">Nocardia testacea</name>
    <dbReference type="NCBI Taxonomy" id="248551"/>
    <lineage>
        <taxon>Bacteria</taxon>
        <taxon>Bacillati</taxon>
        <taxon>Actinomycetota</taxon>
        <taxon>Actinomycetes</taxon>
        <taxon>Mycobacteriales</taxon>
        <taxon>Nocardiaceae</taxon>
        <taxon>Nocardia</taxon>
    </lineage>
</organism>
<accession>A0ABW7W4R0</accession>
<proteinExistence type="predicted"/>
<dbReference type="RefSeq" id="WP_397066104.1">
    <property type="nucleotide sequence ID" value="NZ_JBIRYL010000016.1"/>
</dbReference>
<evidence type="ECO:0000313" key="2">
    <source>
        <dbReference type="EMBL" id="MFI2233743.1"/>
    </source>
</evidence>
<dbReference type="Proteomes" id="UP001611494">
    <property type="component" value="Unassembled WGS sequence"/>
</dbReference>
<evidence type="ECO:0000313" key="3">
    <source>
        <dbReference type="Proteomes" id="UP001611494"/>
    </source>
</evidence>
<name>A0ABW7W4R0_9NOCA</name>
<feature type="compositionally biased region" description="Acidic residues" evidence="1">
    <location>
        <begin position="16"/>
        <end position="25"/>
    </location>
</feature>
<protein>
    <submittedName>
        <fullName evidence="2">Uncharacterized protein</fullName>
    </submittedName>
</protein>
<gene>
    <name evidence="2" type="ORF">ACH49Z_28235</name>
</gene>
<sequence length="247" mass="27298">MSPQEFNGGFFNHYDDPDEFWDDEPLVVNSRPAPPRPAPTPTPMPPPKPAVIERAGVPSSPAPSSLVEVKCGLDRLPVSIALKPAWKDMFTPAEYGRSIMDAYRHAIREMTLALVESATIPPATIPSLREAAPLLLRTRTDEEYTALYNELFTQPVHTVYGPRCGTRGEPGITVVAKRSQLISTTIDPDWAVRADPRYIAQDIVDCCDQIRGRKPAIAHDDLLDGVPDSEVAARIVEHKRKLTERGV</sequence>
<dbReference type="EMBL" id="JBIRYL010000016">
    <property type="protein sequence ID" value="MFI2233743.1"/>
    <property type="molecule type" value="Genomic_DNA"/>
</dbReference>
<evidence type="ECO:0000256" key="1">
    <source>
        <dbReference type="SAM" id="MobiDB-lite"/>
    </source>
</evidence>
<feature type="compositionally biased region" description="Pro residues" evidence="1">
    <location>
        <begin position="32"/>
        <end position="49"/>
    </location>
</feature>
<feature type="region of interest" description="Disordered" evidence="1">
    <location>
        <begin position="1"/>
        <end position="59"/>
    </location>
</feature>
<keyword evidence="3" id="KW-1185">Reference proteome</keyword>
<comment type="caution">
    <text evidence="2">The sequence shown here is derived from an EMBL/GenBank/DDBJ whole genome shotgun (WGS) entry which is preliminary data.</text>
</comment>